<reference evidence="2 3" key="1">
    <citation type="submission" date="2014-04" db="EMBL/GenBank/DDBJ databases">
        <authorList>
            <consortium name="DOE Joint Genome Institute"/>
            <person name="Kuo A."/>
            <person name="Martino E."/>
            <person name="Perotto S."/>
            <person name="Kohler A."/>
            <person name="Nagy L.G."/>
            <person name="Floudas D."/>
            <person name="Copeland A."/>
            <person name="Barry K.W."/>
            <person name="Cichocki N."/>
            <person name="Veneault-Fourrey C."/>
            <person name="LaButti K."/>
            <person name="Lindquist E.A."/>
            <person name="Lipzen A."/>
            <person name="Lundell T."/>
            <person name="Morin E."/>
            <person name="Murat C."/>
            <person name="Sun H."/>
            <person name="Tunlid A."/>
            <person name="Henrissat B."/>
            <person name="Grigoriev I.V."/>
            <person name="Hibbett D.S."/>
            <person name="Martin F."/>
            <person name="Nordberg H.P."/>
            <person name="Cantor M.N."/>
            <person name="Hua S.X."/>
        </authorList>
    </citation>
    <scope>NUCLEOTIDE SEQUENCE [LARGE SCALE GENOMIC DNA]</scope>
    <source>
        <strain evidence="2 3">Zn</strain>
    </source>
</reference>
<protein>
    <submittedName>
        <fullName evidence="2">Uncharacterized protein</fullName>
    </submittedName>
</protein>
<dbReference type="AlphaFoldDB" id="A0A0C3HHB7"/>
<dbReference type="EMBL" id="KN832874">
    <property type="protein sequence ID" value="KIN02520.1"/>
    <property type="molecule type" value="Genomic_DNA"/>
</dbReference>
<evidence type="ECO:0000313" key="2">
    <source>
        <dbReference type="EMBL" id="KIN02520.1"/>
    </source>
</evidence>
<organism evidence="2 3">
    <name type="scientific">Oidiodendron maius (strain Zn)</name>
    <dbReference type="NCBI Taxonomy" id="913774"/>
    <lineage>
        <taxon>Eukaryota</taxon>
        <taxon>Fungi</taxon>
        <taxon>Dikarya</taxon>
        <taxon>Ascomycota</taxon>
        <taxon>Pezizomycotina</taxon>
        <taxon>Leotiomycetes</taxon>
        <taxon>Leotiomycetes incertae sedis</taxon>
        <taxon>Myxotrichaceae</taxon>
        <taxon>Oidiodendron</taxon>
    </lineage>
</organism>
<evidence type="ECO:0000256" key="1">
    <source>
        <dbReference type="SAM" id="MobiDB-lite"/>
    </source>
</evidence>
<sequence>MNAHTIPAQLTTIPLKHQYSSSAATLVCASKSLGDVALASVLVKKTDMEQEDIQMKIAQTHQHRLLICRKDGRISQDVRVRYLSAPYQPSPTGVPRPSTDLARRV</sequence>
<gene>
    <name evidence="2" type="ORF">OIDMADRAFT_178460</name>
</gene>
<dbReference type="Proteomes" id="UP000054321">
    <property type="component" value="Unassembled WGS sequence"/>
</dbReference>
<accession>A0A0C3HHB7</accession>
<dbReference type="HOGENOM" id="CLU_2237352_0_0_1"/>
<keyword evidence="3" id="KW-1185">Reference proteome</keyword>
<dbReference type="InParanoid" id="A0A0C3HHB7"/>
<evidence type="ECO:0000313" key="3">
    <source>
        <dbReference type="Proteomes" id="UP000054321"/>
    </source>
</evidence>
<proteinExistence type="predicted"/>
<name>A0A0C3HHB7_OIDMZ</name>
<feature type="region of interest" description="Disordered" evidence="1">
    <location>
        <begin position="85"/>
        <end position="105"/>
    </location>
</feature>
<reference evidence="3" key="2">
    <citation type="submission" date="2015-01" db="EMBL/GenBank/DDBJ databases">
        <title>Evolutionary Origins and Diversification of the Mycorrhizal Mutualists.</title>
        <authorList>
            <consortium name="DOE Joint Genome Institute"/>
            <consortium name="Mycorrhizal Genomics Consortium"/>
            <person name="Kohler A."/>
            <person name="Kuo A."/>
            <person name="Nagy L.G."/>
            <person name="Floudas D."/>
            <person name="Copeland A."/>
            <person name="Barry K.W."/>
            <person name="Cichocki N."/>
            <person name="Veneault-Fourrey C."/>
            <person name="LaButti K."/>
            <person name="Lindquist E.A."/>
            <person name="Lipzen A."/>
            <person name="Lundell T."/>
            <person name="Morin E."/>
            <person name="Murat C."/>
            <person name="Riley R."/>
            <person name="Ohm R."/>
            <person name="Sun H."/>
            <person name="Tunlid A."/>
            <person name="Henrissat B."/>
            <person name="Grigoriev I.V."/>
            <person name="Hibbett D.S."/>
            <person name="Martin F."/>
        </authorList>
    </citation>
    <scope>NUCLEOTIDE SEQUENCE [LARGE SCALE GENOMIC DNA]</scope>
    <source>
        <strain evidence="3">Zn</strain>
    </source>
</reference>